<keyword evidence="6" id="KW-1185">Reference proteome</keyword>
<sequence length="352" mass="39255">MSDNKNIRIKDIAEMAGVSVGTVDRVIHKRGKVAEEVRKKVENVLQSTGYKPNLLARTLGSKKALKIALLIPDPKQDEYWALAESGVKPSLEEWSQYGLEIAPNFFDLYESTSFATSAKEVLSSKPDGVIVAPIFHNESLNLFAELDRDQIPYVLFNTNIPEAQPLSFIGQDLYQSGKVGGELLSLDNTEKKGVAVFHIHESIDNSVHLKAKETGLRDFLGTAYDIESYDLNHVNSGELNQIVSKILHQSDLGAAFVSTSQGTNIIATLMEKHNCTHIKLVGYDLLAANLHYLEKGVINFLINQNPKRMTQVGISHLTNHLLFHKELPREELFPLEIISKQNVGSYLNSRIH</sequence>
<dbReference type="STRING" id="156994.SAMN04488028_108139"/>
<dbReference type="SUPFAM" id="SSF53822">
    <property type="entry name" value="Periplasmic binding protein-like I"/>
    <property type="match status" value="1"/>
</dbReference>
<evidence type="ECO:0000259" key="4">
    <source>
        <dbReference type="PROSITE" id="PS50932"/>
    </source>
</evidence>
<dbReference type="PANTHER" id="PTHR30146:SF144">
    <property type="entry name" value="LACI-FAMILY TRANSCRIPTION REGULATOR"/>
    <property type="match status" value="1"/>
</dbReference>
<keyword evidence="1" id="KW-0805">Transcription regulation</keyword>
<gene>
    <name evidence="5" type="ORF">SAMN04488028_108139</name>
</gene>
<dbReference type="Pfam" id="PF00356">
    <property type="entry name" value="LacI"/>
    <property type="match status" value="1"/>
</dbReference>
<dbReference type="PANTHER" id="PTHR30146">
    <property type="entry name" value="LACI-RELATED TRANSCRIPTIONAL REPRESSOR"/>
    <property type="match status" value="1"/>
</dbReference>
<evidence type="ECO:0000313" key="5">
    <source>
        <dbReference type="EMBL" id="SHK77085.1"/>
    </source>
</evidence>
<name>A0A1M6V6N3_REIAG</name>
<dbReference type="Gene3D" id="3.40.50.2300">
    <property type="match status" value="2"/>
</dbReference>
<evidence type="ECO:0000313" key="6">
    <source>
        <dbReference type="Proteomes" id="UP000184474"/>
    </source>
</evidence>
<dbReference type="Gene3D" id="1.10.260.40">
    <property type="entry name" value="lambda repressor-like DNA-binding domains"/>
    <property type="match status" value="1"/>
</dbReference>
<accession>A0A1M6V6N3</accession>
<dbReference type="Pfam" id="PF13407">
    <property type="entry name" value="Peripla_BP_4"/>
    <property type="match status" value="1"/>
</dbReference>
<reference evidence="6" key="1">
    <citation type="submission" date="2016-11" db="EMBL/GenBank/DDBJ databases">
        <authorList>
            <person name="Varghese N."/>
            <person name="Submissions S."/>
        </authorList>
    </citation>
    <scope>NUCLEOTIDE SEQUENCE [LARGE SCALE GENOMIC DNA]</scope>
    <source>
        <strain evidence="6">DSM 26134</strain>
    </source>
</reference>
<dbReference type="PROSITE" id="PS50932">
    <property type="entry name" value="HTH_LACI_2"/>
    <property type="match status" value="1"/>
</dbReference>
<evidence type="ECO:0000256" key="2">
    <source>
        <dbReference type="ARBA" id="ARBA00023125"/>
    </source>
</evidence>
<dbReference type="EMBL" id="FRAA01000008">
    <property type="protein sequence ID" value="SHK77085.1"/>
    <property type="molecule type" value="Genomic_DNA"/>
</dbReference>
<dbReference type="CDD" id="cd01392">
    <property type="entry name" value="HTH_LacI"/>
    <property type="match status" value="1"/>
</dbReference>
<dbReference type="SMART" id="SM00354">
    <property type="entry name" value="HTH_LACI"/>
    <property type="match status" value="1"/>
</dbReference>
<dbReference type="SUPFAM" id="SSF47413">
    <property type="entry name" value="lambda repressor-like DNA-binding domains"/>
    <property type="match status" value="1"/>
</dbReference>
<dbReference type="InterPro" id="IPR028082">
    <property type="entry name" value="Peripla_BP_I"/>
</dbReference>
<keyword evidence="2" id="KW-0238">DNA-binding</keyword>
<feature type="domain" description="HTH lacI-type" evidence="4">
    <location>
        <begin position="7"/>
        <end position="61"/>
    </location>
</feature>
<dbReference type="GO" id="GO:0003700">
    <property type="term" value="F:DNA-binding transcription factor activity"/>
    <property type="evidence" value="ECO:0007669"/>
    <property type="project" value="TreeGrafter"/>
</dbReference>
<dbReference type="InterPro" id="IPR025997">
    <property type="entry name" value="SBP_2_dom"/>
</dbReference>
<proteinExistence type="predicted"/>
<protein>
    <submittedName>
        <fullName evidence="5">LacI family transcriptional regulator</fullName>
    </submittedName>
</protein>
<dbReference type="GO" id="GO:0000976">
    <property type="term" value="F:transcription cis-regulatory region binding"/>
    <property type="evidence" value="ECO:0007669"/>
    <property type="project" value="TreeGrafter"/>
</dbReference>
<dbReference type="PROSITE" id="PS00356">
    <property type="entry name" value="HTH_LACI_1"/>
    <property type="match status" value="1"/>
</dbReference>
<evidence type="ECO:0000256" key="1">
    <source>
        <dbReference type="ARBA" id="ARBA00023015"/>
    </source>
</evidence>
<organism evidence="5 6">
    <name type="scientific">Reichenbachiella agariperforans</name>
    <dbReference type="NCBI Taxonomy" id="156994"/>
    <lineage>
        <taxon>Bacteria</taxon>
        <taxon>Pseudomonadati</taxon>
        <taxon>Bacteroidota</taxon>
        <taxon>Cytophagia</taxon>
        <taxon>Cytophagales</taxon>
        <taxon>Reichenbachiellaceae</taxon>
        <taxon>Reichenbachiella</taxon>
    </lineage>
</organism>
<dbReference type="InterPro" id="IPR010982">
    <property type="entry name" value="Lambda_DNA-bd_dom_sf"/>
</dbReference>
<evidence type="ECO:0000256" key="3">
    <source>
        <dbReference type="ARBA" id="ARBA00023163"/>
    </source>
</evidence>
<dbReference type="Proteomes" id="UP000184474">
    <property type="component" value="Unassembled WGS sequence"/>
</dbReference>
<keyword evidence="3" id="KW-0804">Transcription</keyword>
<dbReference type="InterPro" id="IPR000843">
    <property type="entry name" value="HTH_LacI"/>
</dbReference>
<dbReference type="RefSeq" id="WP_073124717.1">
    <property type="nucleotide sequence ID" value="NZ_FRAA01000008.1"/>
</dbReference>
<dbReference type="AlphaFoldDB" id="A0A1M6V6N3"/>